<keyword evidence="6" id="KW-1185">Reference proteome</keyword>
<dbReference type="AlphaFoldDB" id="A0A061ESK3"/>
<name>A0A061ESK3_THECC</name>
<dbReference type="InterPro" id="IPR005512">
    <property type="entry name" value="PRONE_dom"/>
</dbReference>
<evidence type="ECO:0000313" key="5">
    <source>
        <dbReference type="EMBL" id="EOY07372.1"/>
    </source>
</evidence>
<evidence type="ECO:0000313" key="6">
    <source>
        <dbReference type="Proteomes" id="UP000026915"/>
    </source>
</evidence>
<proteinExistence type="predicted"/>
<gene>
    <name evidence="5" type="ORF">TCM_021824</name>
</gene>
<dbReference type="STRING" id="3641.A0A061ESK3"/>
<dbReference type="GO" id="GO:0009664">
    <property type="term" value="P:plant-type cell wall organization"/>
    <property type="evidence" value="ECO:0007669"/>
    <property type="project" value="EnsemblPlants"/>
</dbReference>
<dbReference type="InterPro" id="IPR036312">
    <property type="entry name" value="Bifun_inhib/LTP/seed_sf"/>
</dbReference>
<evidence type="ECO:0000256" key="2">
    <source>
        <dbReference type="PROSITE-ProRule" id="PRU00663"/>
    </source>
</evidence>
<feature type="compositionally biased region" description="Basic and acidic residues" evidence="3">
    <location>
        <begin position="177"/>
        <end position="191"/>
    </location>
</feature>
<feature type="compositionally biased region" description="Low complexity" evidence="3">
    <location>
        <begin position="124"/>
        <end position="135"/>
    </location>
</feature>
<feature type="domain" description="PRONE" evidence="4">
    <location>
        <begin position="189"/>
        <end position="571"/>
    </location>
</feature>
<dbReference type="PANTHER" id="PTHR33101">
    <property type="entry name" value="ROP GUANINE NUCLEOTIDE EXCHANGE FACTOR 1"/>
    <property type="match status" value="1"/>
</dbReference>
<organism evidence="5 6">
    <name type="scientific">Theobroma cacao</name>
    <name type="common">Cacao</name>
    <name type="synonym">Cocoa</name>
    <dbReference type="NCBI Taxonomy" id="3641"/>
    <lineage>
        <taxon>Eukaryota</taxon>
        <taxon>Viridiplantae</taxon>
        <taxon>Streptophyta</taxon>
        <taxon>Embryophyta</taxon>
        <taxon>Tracheophyta</taxon>
        <taxon>Spermatophyta</taxon>
        <taxon>Magnoliopsida</taxon>
        <taxon>eudicotyledons</taxon>
        <taxon>Gunneridae</taxon>
        <taxon>Pentapetalae</taxon>
        <taxon>rosids</taxon>
        <taxon>malvids</taxon>
        <taxon>Malvales</taxon>
        <taxon>Malvaceae</taxon>
        <taxon>Byttnerioideae</taxon>
        <taxon>Theobroma</taxon>
    </lineage>
</organism>
<dbReference type="EMBL" id="CM001883">
    <property type="protein sequence ID" value="EOY07372.1"/>
    <property type="molecule type" value="Genomic_DNA"/>
</dbReference>
<dbReference type="PANTHER" id="PTHR33101:SF14">
    <property type="entry name" value="ROP GUANINE NUCLEOTIDE EXCHANGE FACTOR 7"/>
    <property type="match status" value="1"/>
</dbReference>
<dbReference type="FunCoup" id="A0A061ESK3">
    <property type="interactions" value="613"/>
</dbReference>
<reference evidence="5 6" key="1">
    <citation type="journal article" date="2013" name="Genome Biol.">
        <title>The genome sequence of the most widely cultivated cacao type and its use to identify candidate genes regulating pod color.</title>
        <authorList>
            <person name="Motamayor J.C."/>
            <person name="Mockaitis K."/>
            <person name="Schmutz J."/>
            <person name="Haiminen N."/>
            <person name="Iii D.L."/>
            <person name="Cornejo O."/>
            <person name="Findley S.D."/>
            <person name="Zheng P."/>
            <person name="Utro F."/>
            <person name="Royaert S."/>
            <person name="Saski C."/>
            <person name="Jenkins J."/>
            <person name="Podicheti R."/>
            <person name="Zhao M."/>
            <person name="Scheffler B.E."/>
            <person name="Stack J.C."/>
            <person name="Feltus F.A."/>
            <person name="Mustiga G.M."/>
            <person name="Amores F."/>
            <person name="Phillips W."/>
            <person name="Marelli J.P."/>
            <person name="May G.D."/>
            <person name="Shapiro H."/>
            <person name="Ma J."/>
            <person name="Bustamante C.D."/>
            <person name="Schnell R.J."/>
            <person name="Main D."/>
            <person name="Gilbert D."/>
            <person name="Parida L."/>
            <person name="Kuhn D.N."/>
        </authorList>
    </citation>
    <scope>NUCLEOTIDE SEQUENCE [LARGE SCALE GENOMIC DNA]</scope>
    <source>
        <strain evidence="6">cv. Matina 1-6</strain>
    </source>
</reference>
<dbReference type="InParanoid" id="A0A061ESK3"/>
<dbReference type="Gene3D" id="1.20.58.2010">
    <property type="entry name" value="PRONE domain, subdomain 1"/>
    <property type="match status" value="2"/>
</dbReference>
<dbReference type="CDD" id="cd00010">
    <property type="entry name" value="AAI_LTSS"/>
    <property type="match status" value="1"/>
</dbReference>
<dbReference type="GO" id="GO:0005085">
    <property type="term" value="F:guanyl-nucleotide exchange factor activity"/>
    <property type="evidence" value="ECO:0000318"/>
    <property type="project" value="GO_Central"/>
</dbReference>
<dbReference type="Proteomes" id="UP000026915">
    <property type="component" value="Chromosome 5"/>
</dbReference>
<dbReference type="FunFam" id="1.20.58.2010:FF:000004">
    <property type="entry name" value="Rop guanine nucleotide exchange factor 1"/>
    <property type="match status" value="1"/>
</dbReference>
<dbReference type="HOGENOM" id="CLU_019073_2_0_1"/>
<dbReference type="SUPFAM" id="SSF47699">
    <property type="entry name" value="Bifunctional inhibitor/lipid-transfer protein/seed storage 2S albumin"/>
    <property type="match status" value="1"/>
</dbReference>
<dbReference type="GO" id="GO:0005886">
    <property type="term" value="C:plasma membrane"/>
    <property type="evidence" value="ECO:0000318"/>
    <property type="project" value="GO_Central"/>
</dbReference>
<keyword evidence="1 2" id="KW-0344">Guanine-nucleotide releasing factor</keyword>
<sequence>MDDGAFTHQKQVDSTQQQHYQFKLCLPVPELKAKSFWVLKSVRSLCYRGLESNGCCLKRLEYSGMIVNNSVFCASPGFFEEEKAEMEGLVEKSEGFEDKNESFNENGVQMGTFAKLLEDKGRESSSSSDFLTSETTGHEEEHSHSSSEEESASPPSLGWPVQKNAETEDCSSSNCSEDGKKPPSDDRKLEKQGSTVSEIELMKERFAKLLLGEDMSGCGNGVCTALAISNAITNLCATLFGQIWRLEPLPVEKKAMWRREMEWLLSVSDHIVELIPSWQTFPDGSKLEVMTCRPRSDLYINLPALRKLDNMLLEILDSFVDTEFWYVDQGILAPEADGSTSFRKALQRQEEKWWLPVPRVPPGGLHENSRKQLQHKRDCTNQILKAAMAINSITLADMEVPESYLESLPKNGRASLGDLIYRYISSDLFTPECLLDCLDLSSEHQAIEIANRVEASIYLWRKKTNSKPVNNTTRSSSKSSWEMVKDLMVDAEKREILADRAESLLLCLKQRFPGLPQTTLDMSKIQYNKDVGKSILESYSRVLESLAFNIVARIDDLLYVDDLTKHSDQFSSLTRVGVIGQKSLSIPYSVPFSSTPYRTAFTTPNFSPAQLVSPAKGERSPYLTSSKFQQRGIGVKKVLTDYLSIDVRGKECSNSNEGTESERVDAAGECGKSSPDNEALKLAPCAEAAQDQNAAVSASCCDQVRKIGRSPSCLCAVMLSNTAKASGIKPEIAITIPKRCNIANRPVGYKCGPYTLP</sequence>
<evidence type="ECO:0000256" key="1">
    <source>
        <dbReference type="ARBA" id="ARBA00022658"/>
    </source>
</evidence>
<dbReference type="OMA" id="MIGRESC"/>
<dbReference type="PROSITE" id="PS51334">
    <property type="entry name" value="PRONE"/>
    <property type="match status" value="1"/>
</dbReference>
<dbReference type="eggNOG" id="ENOG502QPIY">
    <property type="taxonomic scope" value="Eukaryota"/>
</dbReference>
<dbReference type="Pfam" id="PF14368">
    <property type="entry name" value="LTP_2"/>
    <property type="match status" value="1"/>
</dbReference>
<evidence type="ECO:0000259" key="4">
    <source>
        <dbReference type="PROSITE" id="PS51334"/>
    </source>
</evidence>
<dbReference type="Gene3D" id="1.10.110.10">
    <property type="entry name" value="Plant lipid-transfer and hydrophobic proteins"/>
    <property type="match status" value="1"/>
</dbReference>
<evidence type="ECO:0000256" key="3">
    <source>
        <dbReference type="SAM" id="MobiDB-lite"/>
    </source>
</evidence>
<dbReference type="InterPro" id="IPR038937">
    <property type="entry name" value="RopGEF"/>
</dbReference>
<protein>
    <submittedName>
        <fullName evidence="5">RHO guanyl-nucleotide exchange factor 7</fullName>
    </submittedName>
</protein>
<accession>A0A061ESK3</accession>
<feature type="compositionally biased region" description="Basic and acidic residues" evidence="3">
    <location>
        <begin position="136"/>
        <end position="147"/>
    </location>
</feature>
<dbReference type="InterPro" id="IPR016140">
    <property type="entry name" value="Bifunc_inhib/LTP/seed_store"/>
</dbReference>
<dbReference type="GO" id="GO:0005829">
    <property type="term" value="C:cytosol"/>
    <property type="evidence" value="ECO:0007669"/>
    <property type="project" value="EnsemblPlants"/>
</dbReference>
<dbReference type="Pfam" id="PF03759">
    <property type="entry name" value="PRONE"/>
    <property type="match status" value="1"/>
</dbReference>
<dbReference type="Gramene" id="EOY07372">
    <property type="protein sequence ID" value="EOY07372"/>
    <property type="gene ID" value="TCM_021824"/>
</dbReference>
<dbReference type="FunFam" id="1.20.58.2010:FF:000001">
    <property type="entry name" value="Rop guanine nucleotide exchange factor 14"/>
    <property type="match status" value="1"/>
</dbReference>
<feature type="region of interest" description="Disordered" evidence="3">
    <location>
        <begin position="119"/>
        <end position="195"/>
    </location>
</feature>